<evidence type="ECO:0000256" key="16">
    <source>
        <dbReference type="ARBA" id="ARBA00031056"/>
    </source>
</evidence>
<dbReference type="GO" id="GO:0005737">
    <property type="term" value="C:cytoplasm"/>
    <property type="evidence" value="ECO:0007669"/>
    <property type="project" value="UniProtKB-SubCell"/>
</dbReference>
<keyword evidence="10" id="KW-0285">Flavoprotein</keyword>
<comment type="cofactor">
    <cofactor evidence="2">
        <name>FAD</name>
        <dbReference type="ChEBI" id="CHEBI:57692"/>
    </cofactor>
</comment>
<evidence type="ECO:0000256" key="13">
    <source>
        <dbReference type="ARBA" id="ARBA00022857"/>
    </source>
</evidence>
<evidence type="ECO:0000313" key="25">
    <source>
        <dbReference type="Ensembl" id="ENSOTSP00005077660.2"/>
    </source>
</evidence>
<keyword evidence="12" id="KW-0274">FAD</keyword>
<evidence type="ECO:0000256" key="14">
    <source>
        <dbReference type="ARBA" id="ARBA00023002"/>
    </source>
</evidence>
<dbReference type="EC" id="2.5.1.151" evidence="5"/>
<keyword evidence="11" id="KW-0288">FMN</keyword>
<comment type="catalytic activity">
    <reaction evidence="21">
        <text>2 cob(II)alamin-[cyanocobalamin reductase] + 2 hydrogen cyanide + NADP(+) = 2 cyanocob(III)alamin + 2 apo-[cyanocobalamin reductase] + NADPH + H(+)</text>
        <dbReference type="Rhea" id="RHEA:16113"/>
        <dbReference type="Rhea" id="RHEA-COMP:14717"/>
        <dbReference type="Rhea" id="RHEA-COMP:14718"/>
        <dbReference type="ChEBI" id="CHEBI:15378"/>
        <dbReference type="ChEBI" id="CHEBI:16304"/>
        <dbReference type="ChEBI" id="CHEBI:17439"/>
        <dbReference type="ChEBI" id="CHEBI:18407"/>
        <dbReference type="ChEBI" id="CHEBI:57783"/>
        <dbReference type="ChEBI" id="CHEBI:58349"/>
        <dbReference type="ChEBI" id="CHEBI:83228"/>
        <dbReference type="EC" id="1.16.1.6"/>
    </reaction>
    <physiologicalReaction direction="right-to-left" evidence="21">
        <dbReference type="Rhea" id="RHEA:16115"/>
    </physiologicalReaction>
</comment>
<comment type="catalytic activity">
    <reaction evidence="23">
        <text>apo-[alkylcobalamin reductase] + an R-cob(III)alamin + glutathione = cob(I)alamin-[alkylcobalamin reductase] + an S-substituted glutathione + H(+)</text>
        <dbReference type="Rhea" id="RHEA:40719"/>
        <dbReference type="Rhea" id="RHEA-COMP:14730"/>
        <dbReference type="Rhea" id="RHEA-COMP:14731"/>
        <dbReference type="ChEBI" id="CHEBI:15378"/>
        <dbReference type="ChEBI" id="CHEBI:57925"/>
        <dbReference type="ChEBI" id="CHEBI:60488"/>
        <dbReference type="ChEBI" id="CHEBI:83228"/>
        <dbReference type="ChEBI" id="CHEBI:90779"/>
        <dbReference type="ChEBI" id="CHEBI:140785"/>
        <dbReference type="EC" id="2.5.1.151"/>
    </reaction>
    <physiologicalReaction direction="left-to-right" evidence="23">
        <dbReference type="Rhea" id="RHEA:40720"/>
    </physiologicalReaction>
</comment>
<evidence type="ECO:0000256" key="9">
    <source>
        <dbReference type="ARBA" id="ARBA00022628"/>
    </source>
</evidence>
<sequence>MALPTVNVEDVRKALSNHLSKLGFEVYPLKIGWYNVVLPPSLHLSYSDDTLGAVVLSTPAMFEQAFLPFMESRGWKGVSADPIDQCVKHCINNTVSECFPGLKVDVSYDYEMLPSRKPKFLAQSAAHVAGAVYYYQHSDIPDHPWGEKKMFGVCIHPRLGGWFAIRAMLVFVGSEVGSELQQTAPPDCVPTREDRIQLLEDFNLRWQRYRPPSPNLLPETEKILLHPPSPATRPAHRLGLPDRGRRGQHTGELTDDNSERRRYS</sequence>
<reference evidence="25" key="2">
    <citation type="submission" date="2025-09" db="UniProtKB">
        <authorList>
            <consortium name="Ensembl"/>
        </authorList>
    </citation>
    <scope>IDENTIFICATION</scope>
</reference>
<dbReference type="PANTHER" id="PTHR31457">
    <property type="entry name" value="METHYLMALONIC ACIDURIA AND HOMOCYSTINURIA TYPE C PROTEIN"/>
    <property type="match status" value="1"/>
</dbReference>
<dbReference type="GO" id="GO:0032451">
    <property type="term" value="F:demethylase activity"/>
    <property type="evidence" value="ECO:0007669"/>
    <property type="project" value="TreeGrafter"/>
</dbReference>
<accession>A0A8C8IAR9</accession>
<name>A0A8C8IAR9_ONCTS</name>
<evidence type="ECO:0000256" key="17">
    <source>
        <dbReference type="ARBA" id="ARBA00031313"/>
    </source>
</evidence>
<evidence type="ECO:0000256" key="11">
    <source>
        <dbReference type="ARBA" id="ARBA00022643"/>
    </source>
</evidence>
<evidence type="ECO:0000313" key="26">
    <source>
        <dbReference type="Proteomes" id="UP000694402"/>
    </source>
</evidence>
<evidence type="ECO:0000256" key="19">
    <source>
        <dbReference type="ARBA" id="ARBA00032650"/>
    </source>
</evidence>
<evidence type="ECO:0000256" key="22">
    <source>
        <dbReference type="ARBA" id="ARBA00048537"/>
    </source>
</evidence>
<dbReference type="Proteomes" id="UP000694402">
    <property type="component" value="Unassembled WGS sequence"/>
</dbReference>
<proteinExistence type="inferred from homology"/>
<evidence type="ECO:0000256" key="5">
    <source>
        <dbReference type="ARBA" id="ARBA00012308"/>
    </source>
</evidence>
<evidence type="ECO:0000256" key="3">
    <source>
        <dbReference type="ARBA" id="ARBA00004496"/>
    </source>
</evidence>
<comment type="similarity">
    <text evidence="4">Belongs to the MMACHC family.</text>
</comment>
<comment type="catalytic activity">
    <reaction evidence="22">
        <text>apo-[alkylcobalamin reductase] + adenosylcob(III)alamin + glutathione = S-adenosylglutathione + cob(I)alamin-[alkylcobalamin reductase] + H(+)</text>
        <dbReference type="Rhea" id="RHEA:63136"/>
        <dbReference type="Rhea" id="RHEA-COMP:14730"/>
        <dbReference type="Rhea" id="RHEA-COMP:14731"/>
        <dbReference type="ChEBI" id="CHEBI:15378"/>
        <dbReference type="ChEBI" id="CHEBI:18408"/>
        <dbReference type="ChEBI" id="CHEBI:57925"/>
        <dbReference type="ChEBI" id="CHEBI:60488"/>
        <dbReference type="ChEBI" id="CHEBI:83228"/>
        <dbReference type="ChEBI" id="CHEBI:146184"/>
        <dbReference type="EC" id="2.5.1.151"/>
    </reaction>
    <physiologicalReaction direction="left-to-right" evidence="22">
        <dbReference type="Rhea" id="RHEA:63137"/>
    </physiologicalReaction>
</comment>
<dbReference type="GO" id="GO:0033787">
    <property type="term" value="F:cyanocobalamin reductase (cyanide-eliminating) (NADP+) activity"/>
    <property type="evidence" value="ECO:0007669"/>
    <property type="project" value="UniProtKB-EC"/>
</dbReference>
<keyword evidence="8" id="KW-0963">Cytoplasm</keyword>
<keyword evidence="14" id="KW-0560">Oxidoreductase</keyword>
<dbReference type="PANTHER" id="PTHR31457:SF2">
    <property type="entry name" value="CYANOCOBALAMIN REDUCTASE _ ALKYLCOBALAMIN DEALKYLASE"/>
    <property type="match status" value="1"/>
</dbReference>
<comment type="subcellular location">
    <subcellularLocation>
        <location evidence="3">Cytoplasm</location>
    </subcellularLocation>
</comment>
<dbReference type="Ensembl" id="ENSOTST00005084146.2">
    <property type="protein sequence ID" value="ENSOTSP00005077660.2"/>
    <property type="gene ID" value="ENSOTSG00005036600.2"/>
</dbReference>
<organism evidence="25 26">
    <name type="scientific">Oncorhynchus tshawytscha</name>
    <name type="common">Chinook salmon</name>
    <name type="synonym">Salmo tshawytscha</name>
    <dbReference type="NCBI Taxonomy" id="74940"/>
    <lineage>
        <taxon>Eukaryota</taxon>
        <taxon>Metazoa</taxon>
        <taxon>Chordata</taxon>
        <taxon>Craniata</taxon>
        <taxon>Vertebrata</taxon>
        <taxon>Euteleostomi</taxon>
        <taxon>Actinopterygii</taxon>
        <taxon>Neopterygii</taxon>
        <taxon>Teleostei</taxon>
        <taxon>Protacanthopterygii</taxon>
        <taxon>Salmoniformes</taxon>
        <taxon>Salmonidae</taxon>
        <taxon>Salmoninae</taxon>
        <taxon>Oncorhynchus</taxon>
    </lineage>
</organism>
<dbReference type="EC" id="1.16.1.6" evidence="6"/>
<evidence type="ECO:0000256" key="12">
    <source>
        <dbReference type="ARBA" id="ARBA00022827"/>
    </source>
</evidence>
<dbReference type="InterPro" id="IPR032037">
    <property type="entry name" value="MMACHC"/>
</dbReference>
<comment type="catalytic activity">
    <reaction evidence="20">
        <text>apo-[alkylcobalamin reductase] + methylcob(III)alamin + glutathione = S-methyl glutathione + cob(I)alamin-[alkylcobalamin reductase] + H(+)</text>
        <dbReference type="Rhea" id="RHEA:63132"/>
        <dbReference type="Rhea" id="RHEA-COMP:14730"/>
        <dbReference type="Rhea" id="RHEA-COMP:14731"/>
        <dbReference type="ChEBI" id="CHEBI:15378"/>
        <dbReference type="ChEBI" id="CHEBI:28115"/>
        <dbReference type="ChEBI" id="CHEBI:57925"/>
        <dbReference type="ChEBI" id="CHEBI:60488"/>
        <dbReference type="ChEBI" id="CHEBI:83228"/>
        <dbReference type="ChEBI" id="CHEBI:141467"/>
        <dbReference type="EC" id="2.5.1.151"/>
    </reaction>
    <physiologicalReaction direction="left-to-right" evidence="20">
        <dbReference type="Rhea" id="RHEA:63133"/>
    </physiologicalReaction>
</comment>
<evidence type="ECO:0000256" key="1">
    <source>
        <dbReference type="ARBA" id="ARBA00001917"/>
    </source>
</evidence>
<evidence type="ECO:0000256" key="20">
    <source>
        <dbReference type="ARBA" id="ARBA00047294"/>
    </source>
</evidence>
<evidence type="ECO:0000256" key="18">
    <source>
        <dbReference type="ARBA" id="ARBA00031815"/>
    </source>
</evidence>
<dbReference type="GeneTree" id="ENSGT00390000003464"/>
<dbReference type="CDD" id="cd12959">
    <property type="entry name" value="MMACHC-like"/>
    <property type="match status" value="1"/>
</dbReference>
<evidence type="ECO:0000256" key="8">
    <source>
        <dbReference type="ARBA" id="ARBA00022490"/>
    </source>
</evidence>
<reference evidence="25" key="1">
    <citation type="submission" date="2025-08" db="UniProtKB">
        <authorList>
            <consortium name="Ensembl"/>
        </authorList>
    </citation>
    <scope>IDENTIFICATION</scope>
</reference>
<keyword evidence="26" id="KW-1185">Reference proteome</keyword>
<dbReference type="GO" id="GO:0071949">
    <property type="term" value="F:FAD binding"/>
    <property type="evidence" value="ECO:0007669"/>
    <property type="project" value="TreeGrafter"/>
</dbReference>
<evidence type="ECO:0000256" key="4">
    <source>
        <dbReference type="ARBA" id="ARBA00007762"/>
    </source>
</evidence>
<feature type="region of interest" description="Disordered" evidence="24">
    <location>
        <begin position="217"/>
        <end position="264"/>
    </location>
</feature>
<evidence type="ECO:0000256" key="7">
    <source>
        <dbReference type="ARBA" id="ARBA00014027"/>
    </source>
</evidence>
<comment type="cofactor">
    <cofactor evidence="1">
        <name>FMN</name>
        <dbReference type="ChEBI" id="CHEBI:58210"/>
    </cofactor>
</comment>
<keyword evidence="9" id="KW-0846">Cobalamin</keyword>
<evidence type="ECO:0000256" key="23">
    <source>
        <dbReference type="ARBA" id="ARBA00049505"/>
    </source>
</evidence>
<gene>
    <name evidence="25" type="primary">mmachc</name>
</gene>
<evidence type="ECO:0000256" key="21">
    <source>
        <dbReference type="ARBA" id="ARBA00047958"/>
    </source>
</evidence>
<dbReference type="GO" id="GO:0031419">
    <property type="term" value="F:cobalamin binding"/>
    <property type="evidence" value="ECO:0007669"/>
    <property type="project" value="UniProtKB-KW"/>
</dbReference>
<dbReference type="AlphaFoldDB" id="A0A8C8IAR9"/>
<evidence type="ECO:0000256" key="10">
    <source>
        <dbReference type="ARBA" id="ARBA00022630"/>
    </source>
</evidence>
<protein>
    <recommendedName>
        <fullName evidence="7">Cyanocobalamin reductase / alkylcobalamin dealkylase</fullName>
        <ecNumber evidence="6">1.16.1.6</ecNumber>
        <ecNumber evidence="5">2.5.1.151</ecNumber>
    </recommendedName>
    <alternativeName>
        <fullName evidence="19">Alkylcobalamin:glutathione S-alkyltransferase</fullName>
    </alternativeName>
    <alternativeName>
        <fullName evidence="18">CblC</fullName>
    </alternativeName>
    <alternativeName>
        <fullName evidence="17">Cyanocobalamin reductase (cyanide-eliminating)</fullName>
    </alternativeName>
    <alternativeName>
        <fullName evidence="16">Methylmalonic aciduria and homocystinuria type C protein</fullName>
    </alternativeName>
</protein>
<dbReference type="Pfam" id="PF16690">
    <property type="entry name" value="MMACHC"/>
    <property type="match status" value="1"/>
</dbReference>
<keyword evidence="15" id="KW-0170">Cobalt</keyword>
<dbReference type="GO" id="GO:0009235">
    <property type="term" value="P:cobalamin metabolic process"/>
    <property type="evidence" value="ECO:0007669"/>
    <property type="project" value="TreeGrafter"/>
</dbReference>
<evidence type="ECO:0000256" key="15">
    <source>
        <dbReference type="ARBA" id="ARBA00023285"/>
    </source>
</evidence>
<evidence type="ECO:0000256" key="6">
    <source>
        <dbReference type="ARBA" id="ARBA00012666"/>
    </source>
</evidence>
<evidence type="ECO:0000256" key="24">
    <source>
        <dbReference type="SAM" id="MobiDB-lite"/>
    </source>
</evidence>
<evidence type="ECO:0000256" key="2">
    <source>
        <dbReference type="ARBA" id="ARBA00001974"/>
    </source>
</evidence>
<keyword evidence="13" id="KW-0521">NADP</keyword>